<evidence type="ECO:0000313" key="2">
    <source>
        <dbReference type="EMBL" id="OMO69592.1"/>
    </source>
</evidence>
<comment type="caution">
    <text evidence="2">The sequence shown here is derived from an EMBL/GenBank/DDBJ whole genome shotgun (WGS) entry which is preliminary data.</text>
</comment>
<dbReference type="GO" id="GO:0003746">
    <property type="term" value="F:translation elongation factor activity"/>
    <property type="evidence" value="ECO:0007669"/>
    <property type="project" value="UniProtKB-KW"/>
</dbReference>
<keyword evidence="3" id="KW-1185">Reference proteome</keyword>
<gene>
    <name evidence="2" type="ORF">COLO4_29005</name>
</gene>
<protein>
    <submittedName>
        <fullName evidence="2">Rubber elongation factor</fullName>
    </submittedName>
</protein>
<reference evidence="3" key="1">
    <citation type="submission" date="2013-09" db="EMBL/GenBank/DDBJ databases">
        <title>Corchorus olitorius genome sequencing.</title>
        <authorList>
            <person name="Alam M."/>
            <person name="Haque M.S."/>
            <person name="Islam M.S."/>
            <person name="Emdad E.M."/>
            <person name="Islam M.M."/>
            <person name="Ahmed B."/>
            <person name="Halim A."/>
            <person name="Hossen Q.M.M."/>
            <person name="Hossain M.Z."/>
            <person name="Ahmed R."/>
            <person name="Khan M.M."/>
            <person name="Islam R."/>
            <person name="Rashid M.M."/>
            <person name="Khan S.A."/>
            <person name="Rahman M.S."/>
            <person name="Alam M."/>
            <person name="Yahiya A.S."/>
            <person name="Khan M.S."/>
            <person name="Azam M.S."/>
            <person name="Haque T."/>
            <person name="Lashkar M.Z.H."/>
            <person name="Akhand A.I."/>
            <person name="Morshed G."/>
            <person name="Roy S."/>
            <person name="Uddin K.S."/>
            <person name="Rabeya T."/>
            <person name="Hossain A.S."/>
            <person name="Chowdhury A."/>
            <person name="Snigdha A.R."/>
            <person name="Mortoza M.S."/>
            <person name="Matin S.A."/>
            <person name="Hoque S.M.E."/>
            <person name="Islam M.K."/>
            <person name="Roy D.K."/>
            <person name="Haider R."/>
            <person name="Moosa M.M."/>
            <person name="Elias S.M."/>
            <person name="Hasan A.M."/>
            <person name="Jahan S."/>
            <person name="Shafiuddin M."/>
            <person name="Mahmood N."/>
            <person name="Shommy N.S."/>
        </authorList>
    </citation>
    <scope>NUCLEOTIDE SEQUENCE [LARGE SCALE GENOMIC DNA]</scope>
    <source>
        <strain evidence="3">cv. O-4</strain>
    </source>
</reference>
<evidence type="ECO:0000313" key="3">
    <source>
        <dbReference type="Proteomes" id="UP000187203"/>
    </source>
</evidence>
<dbReference type="OrthoDB" id="10594748at2759"/>
<proteinExistence type="inferred from homology"/>
<evidence type="ECO:0000256" key="1">
    <source>
        <dbReference type="ARBA" id="ARBA00009737"/>
    </source>
</evidence>
<dbReference type="Proteomes" id="UP000187203">
    <property type="component" value="Unassembled WGS sequence"/>
</dbReference>
<keyword evidence="2" id="KW-0648">Protein biosynthesis</keyword>
<accession>A0A1R3HH05</accession>
<sequence>MGTTYIITLKFASVLQIFKTLVGKYMTKIDGHLRPVIKQISSEAISAAQKALELAIGVPSEFQRAGV</sequence>
<dbReference type="InterPro" id="IPR008802">
    <property type="entry name" value="REF"/>
</dbReference>
<comment type="similarity">
    <text evidence="1">Belongs to the REF/SRPP family.</text>
</comment>
<keyword evidence="2" id="KW-0251">Elongation factor</keyword>
<dbReference type="Pfam" id="PF05755">
    <property type="entry name" value="REF"/>
    <property type="match status" value="1"/>
</dbReference>
<organism evidence="2 3">
    <name type="scientific">Corchorus olitorius</name>
    <dbReference type="NCBI Taxonomy" id="93759"/>
    <lineage>
        <taxon>Eukaryota</taxon>
        <taxon>Viridiplantae</taxon>
        <taxon>Streptophyta</taxon>
        <taxon>Embryophyta</taxon>
        <taxon>Tracheophyta</taxon>
        <taxon>Spermatophyta</taxon>
        <taxon>Magnoliopsida</taxon>
        <taxon>eudicotyledons</taxon>
        <taxon>Gunneridae</taxon>
        <taxon>Pentapetalae</taxon>
        <taxon>rosids</taxon>
        <taxon>malvids</taxon>
        <taxon>Malvales</taxon>
        <taxon>Malvaceae</taxon>
        <taxon>Grewioideae</taxon>
        <taxon>Apeibeae</taxon>
        <taxon>Corchorus</taxon>
    </lineage>
</organism>
<name>A0A1R3HH05_9ROSI</name>
<dbReference type="AlphaFoldDB" id="A0A1R3HH05"/>
<dbReference type="EMBL" id="AWUE01020185">
    <property type="protein sequence ID" value="OMO69592.1"/>
    <property type="molecule type" value="Genomic_DNA"/>
</dbReference>